<evidence type="ECO:0000259" key="3">
    <source>
        <dbReference type="SMART" id="SM00062"/>
    </source>
</evidence>
<reference evidence="4 5" key="1">
    <citation type="submission" date="2018-12" db="EMBL/GenBank/DDBJ databases">
        <authorList>
            <person name="Grouzdev D.S."/>
            <person name="Krutkina M.S."/>
        </authorList>
    </citation>
    <scope>NUCLEOTIDE SEQUENCE [LARGE SCALE GENOMIC DNA]</scope>
    <source>
        <strain evidence="4 5">RmlP026</strain>
    </source>
</reference>
<comment type="caution">
    <text evidence="4">The sequence shown here is derived from an EMBL/GenBank/DDBJ whole genome shotgun (WGS) entry which is preliminary data.</text>
</comment>
<organism evidence="4 5">
    <name type="scientific">Lichenibacterium minor</name>
    <dbReference type="NCBI Taxonomy" id="2316528"/>
    <lineage>
        <taxon>Bacteria</taxon>
        <taxon>Pseudomonadati</taxon>
        <taxon>Pseudomonadota</taxon>
        <taxon>Alphaproteobacteria</taxon>
        <taxon>Hyphomicrobiales</taxon>
        <taxon>Lichenihabitantaceae</taxon>
        <taxon>Lichenibacterium</taxon>
    </lineage>
</organism>
<dbReference type="EMBL" id="QYBB01000005">
    <property type="protein sequence ID" value="RYC32756.1"/>
    <property type="molecule type" value="Genomic_DNA"/>
</dbReference>
<sequence length="255" mass="25423">MGRIAILAMAVALAGAARAEDAGPAPASDTLRVGVPAEPGATAGFDRDLFGAAAREAGLGVSFTVVRPGDAPAELDAGRVDAAAGPFPPDAAIGRRPLAPVAGDGDALLKRRGDGSLAAPADAAGKVLGVLGPPPAAARLRSAAAALHARVSARTPAFADPMRDLATGRVAALVGSLPDVAAAALARPDAYEVVGPVLGRGVRLAPLVRADRPDLAARLDAALARLKADGRLAEMQRRWFGIAFDPPAPAGPPKP</sequence>
<proteinExistence type="predicted"/>
<dbReference type="Gene3D" id="3.40.190.10">
    <property type="entry name" value="Periplasmic binding protein-like II"/>
    <property type="match status" value="2"/>
</dbReference>
<protein>
    <submittedName>
        <fullName evidence="4">Transporter substrate-binding domain-containing protein</fullName>
    </submittedName>
</protein>
<evidence type="ECO:0000256" key="2">
    <source>
        <dbReference type="SAM" id="SignalP"/>
    </source>
</evidence>
<keyword evidence="1 2" id="KW-0732">Signal</keyword>
<dbReference type="Proteomes" id="UP000290759">
    <property type="component" value="Unassembled WGS sequence"/>
</dbReference>
<dbReference type="PANTHER" id="PTHR35936">
    <property type="entry name" value="MEMBRANE-BOUND LYTIC MUREIN TRANSGLYCOSYLASE F"/>
    <property type="match status" value="1"/>
</dbReference>
<feature type="domain" description="Solute-binding protein family 3/N-terminal" evidence="3">
    <location>
        <begin position="30"/>
        <end position="243"/>
    </location>
</feature>
<evidence type="ECO:0000256" key="1">
    <source>
        <dbReference type="ARBA" id="ARBA00022729"/>
    </source>
</evidence>
<keyword evidence="5" id="KW-1185">Reference proteome</keyword>
<gene>
    <name evidence="4" type="ORF">D3273_06635</name>
</gene>
<feature type="chain" id="PRO_5020706158" evidence="2">
    <location>
        <begin position="20"/>
        <end position="255"/>
    </location>
</feature>
<feature type="signal peptide" evidence="2">
    <location>
        <begin position="1"/>
        <end position="19"/>
    </location>
</feature>
<dbReference type="AlphaFoldDB" id="A0A4Q2UCC7"/>
<dbReference type="InterPro" id="IPR001638">
    <property type="entry name" value="Solute-binding_3/MltF_N"/>
</dbReference>
<accession>A0A4Q2UCC7</accession>
<name>A0A4Q2UCC7_9HYPH</name>
<reference evidence="4 5" key="2">
    <citation type="submission" date="2019-02" db="EMBL/GenBank/DDBJ databases">
        <title>'Lichenibacterium ramalinii' gen. nov. sp. nov., 'Lichenibacterium minor' gen. nov. sp. nov.</title>
        <authorList>
            <person name="Pankratov T."/>
        </authorList>
    </citation>
    <scope>NUCLEOTIDE SEQUENCE [LARGE SCALE GENOMIC DNA]</scope>
    <source>
        <strain evidence="4 5">RmlP026</strain>
    </source>
</reference>
<evidence type="ECO:0000313" key="4">
    <source>
        <dbReference type="EMBL" id="RYC32756.1"/>
    </source>
</evidence>
<dbReference type="SUPFAM" id="SSF53850">
    <property type="entry name" value="Periplasmic binding protein-like II"/>
    <property type="match status" value="1"/>
</dbReference>
<dbReference type="Pfam" id="PF00497">
    <property type="entry name" value="SBP_bac_3"/>
    <property type="match status" value="1"/>
</dbReference>
<dbReference type="SMART" id="SM00062">
    <property type="entry name" value="PBPb"/>
    <property type="match status" value="1"/>
</dbReference>
<evidence type="ECO:0000313" key="5">
    <source>
        <dbReference type="Proteomes" id="UP000290759"/>
    </source>
</evidence>
<dbReference type="PANTHER" id="PTHR35936:SF17">
    <property type="entry name" value="ARGININE-BINDING EXTRACELLULAR PROTEIN ARTP"/>
    <property type="match status" value="1"/>
</dbReference>